<keyword evidence="4 10" id="KW-0812">Transmembrane</keyword>
<keyword evidence="12" id="KW-1185">Reference proteome</keyword>
<keyword evidence="9 10" id="KW-0472">Membrane</keyword>
<dbReference type="InterPro" id="IPR004202">
    <property type="entry name" value="COX7C/Cox8"/>
</dbReference>
<evidence type="ECO:0000256" key="10">
    <source>
        <dbReference type="SAM" id="Phobius"/>
    </source>
</evidence>
<feature type="transmembrane region" description="Helical" evidence="10">
    <location>
        <begin position="52"/>
        <end position="71"/>
    </location>
</feature>
<comment type="subcellular location">
    <subcellularLocation>
        <location evidence="1">Mitochondrion inner membrane</location>
        <topology evidence="1">Single-pass membrane protein</topology>
    </subcellularLocation>
</comment>
<evidence type="ECO:0000313" key="12">
    <source>
        <dbReference type="Proteomes" id="UP001642540"/>
    </source>
</evidence>
<keyword evidence="5" id="KW-0999">Mitochondrion inner membrane</keyword>
<sequence length="81" mass="9195">MFGSKLFGRLAFWRGLRRNITTTHAKRGGDHHDEGGIPGANLFFDITNRHLLALYMGLYMGSAFGTPFMILRHQLKKKSDT</sequence>
<dbReference type="PANTHER" id="PTHR13313">
    <property type="entry name" value="CYTOCHROME C OXIDASE SUBUNIT VIIC"/>
    <property type="match status" value="1"/>
</dbReference>
<name>A0ABP1PPP6_9HEXA</name>
<dbReference type="InterPro" id="IPR036636">
    <property type="entry name" value="COX7C/Cox8_sf"/>
</dbReference>
<comment type="pathway">
    <text evidence="2">Energy metabolism; oxidative phosphorylation.</text>
</comment>
<evidence type="ECO:0000256" key="6">
    <source>
        <dbReference type="ARBA" id="ARBA00022946"/>
    </source>
</evidence>
<dbReference type="EMBL" id="CAXLJM020000007">
    <property type="protein sequence ID" value="CAL8072690.1"/>
    <property type="molecule type" value="Genomic_DNA"/>
</dbReference>
<evidence type="ECO:0000256" key="9">
    <source>
        <dbReference type="ARBA" id="ARBA00023136"/>
    </source>
</evidence>
<evidence type="ECO:0000256" key="3">
    <source>
        <dbReference type="ARBA" id="ARBA00010514"/>
    </source>
</evidence>
<evidence type="ECO:0000256" key="5">
    <source>
        <dbReference type="ARBA" id="ARBA00022792"/>
    </source>
</evidence>
<dbReference type="Proteomes" id="UP001642540">
    <property type="component" value="Unassembled WGS sequence"/>
</dbReference>
<evidence type="ECO:0008006" key="13">
    <source>
        <dbReference type="Google" id="ProtNLM"/>
    </source>
</evidence>
<evidence type="ECO:0000256" key="2">
    <source>
        <dbReference type="ARBA" id="ARBA00004673"/>
    </source>
</evidence>
<comment type="caution">
    <text evidence="11">The sequence shown here is derived from an EMBL/GenBank/DDBJ whole genome shotgun (WGS) entry which is preliminary data.</text>
</comment>
<evidence type="ECO:0000256" key="7">
    <source>
        <dbReference type="ARBA" id="ARBA00022989"/>
    </source>
</evidence>
<evidence type="ECO:0000256" key="1">
    <source>
        <dbReference type="ARBA" id="ARBA00004434"/>
    </source>
</evidence>
<evidence type="ECO:0000313" key="11">
    <source>
        <dbReference type="EMBL" id="CAL8072690.1"/>
    </source>
</evidence>
<accession>A0ABP1PPP6</accession>
<gene>
    <name evidence="11" type="ORF">ODALV1_LOCUS2280</name>
</gene>
<dbReference type="PANTHER" id="PTHR13313:SF0">
    <property type="entry name" value="CYTOCHROME C OXIDASE SUBUNIT 7C, MITOCHONDRIAL"/>
    <property type="match status" value="1"/>
</dbReference>
<evidence type="ECO:0000256" key="8">
    <source>
        <dbReference type="ARBA" id="ARBA00023128"/>
    </source>
</evidence>
<keyword evidence="6" id="KW-0809">Transit peptide</keyword>
<dbReference type="Gene3D" id="4.10.49.10">
    <property type="entry name" value="Cytochrome c oxidase subunit VIIc"/>
    <property type="match status" value="1"/>
</dbReference>
<protein>
    <recommendedName>
        <fullName evidence="13">Cytochrome c oxidase polypeptide VIIc</fullName>
    </recommendedName>
</protein>
<proteinExistence type="inferred from homology"/>
<dbReference type="Pfam" id="PF02935">
    <property type="entry name" value="COX7C"/>
    <property type="match status" value="1"/>
</dbReference>
<evidence type="ECO:0000256" key="4">
    <source>
        <dbReference type="ARBA" id="ARBA00022692"/>
    </source>
</evidence>
<comment type="similarity">
    <text evidence="3">Belongs to the cytochrome c oxidase VIIc family.</text>
</comment>
<keyword evidence="7 10" id="KW-1133">Transmembrane helix</keyword>
<keyword evidence="8" id="KW-0496">Mitochondrion</keyword>
<dbReference type="SUPFAM" id="SSF81427">
    <property type="entry name" value="Mitochondrial cytochrome c oxidase subunit VIIc (aka VIIIa)"/>
    <property type="match status" value="1"/>
</dbReference>
<organism evidence="11 12">
    <name type="scientific">Orchesella dallaii</name>
    <dbReference type="NCBI Taxonomy" id="48710"/>
    <lineage>
        <taxon>Eukaryota</taxon>
        <taxon>Metazoa</taxon>
        <taxon>Ecdysozoa</taxon>
        <taxon>Arthropoda</taxon>
        <taxon>Hexapoda</taxon>
        <taxon>Collembola</taxon>
        <taxon>Entomobryomorpha</taxon>
        <taxon>Entomobryoidea</taxon>
        <taxon>Orchesellidae</taxon>
        <taxon>Orchesellinae</taxon>
        <taxon>Orchesella</taxon>
    </lineage>
</organism>
<reference evidence="11 12" key="1">
    <citation type="submission" date="2024-08" db="EMBL/GenBank/DDBJ databases">
        <authorList>
            <person name="Cucini C."/>
            <person name="Frati F."/>
        </authorList>
    </citation>
    <scope>NUCLEOTIDE SEQUENCE [LARGE SCALE GENOMIC DNA]</scope>
</reference>